<feature type="transmembrane region" description="Helical" evidence="1">
    <location>
        <begin position="177"/>
        <end position="196"/>
    </location>
</feature>
<keyword evidence="1" id="KW-0812">Transmembrane</keyword>
<dbReference type="AlphaFoldDB" id="A0A371HFK8"/>
<gene>
    <name evidence="3" type="ORF">CR513_15100</name>
</gene>
<feature type="non-terminal residue" evidence="3">
    <location>
        <position position="1"/>
    </location>
</feature>
<feature type="domain" description="Reverse transcriptase Ty1/copia-type" evidence="2">
    <location>
        <begin position="54"/>
        <end position="155"/>
    </location>
</feature>
<proteinExistence type="predicted"/>
<name>A0A371HFK8_MUCPR</name>
<evidence type="ECO:0000259" key="2">
    <source>
        <dbReference type="Pfam" id="PF07727"/>
    </source>
</evidence>
<dbReference type="PANTHER" id="PTHR11439">
    <property type="entry name" value="GAG-POL-RELATED RETROTRANSPOSON"/>
    <property type="match status" value="1"/>
</dbReference>
<keyword evidence="1" id="KW-1133">Transmembrane helix</keyword>
<evidence type="ECO:0000313" key="3">
    <source>
        <dbReference type="EMBL" id="RDY01559.1"/>
    </source>
</evidence>
<dbReference type="Pfam" id="PF07727">
    <property type="entry name" value="RVT_2"/>
    <property type="match status" value="1"/>
</dbReference>
<dbReference type="EMBL" id="QJKJ01002742">
    <property type="protein sequence ID" value="RDY01559.1"/>
    <property type="molecule type" value="Genomic_DNA"/>
</dbReference>
<dbReference type="STRING" id="157652.A0A371HFK8"/>
<accession>A0A371HFK8</accession>
<dbReference type="Proteomes" id="UP000257109">
    <property type="component" value="Unassembled WGS sequence"/>
</dbReference>
<keyword evidence="1" id="KW-0472">Membrane</keyword>
<evidence type="ECO:0000256" key="1">
    <source>
        <dbReference type="SAM" id="Phobius"/>
    </source>
</evidence>
<protein>
    <recommendedName>
        <fullName evidence="2">Reverse transcriptase Ty1/copia-type domain-containing protein</fullName>
    </recommendedName>
</protein>
<feature type="transmembrane region" description="Helical" evidence="1">
    <location>
        <begin position="202"/>
        <end position="226"/>
    </location>
</feature>
<dbReference type="InterPro" id="IPR013103">
    <property type="entry name" value="RVT_2"/>
</dbReference>
<dbReference type="PANTHER" id="PTHR11439:SF455">
    <property type="entry name" value="RLK (RECEPTOR-LIKE PROTEIN KINASE) 8, PUTATIVE-RELATED"/>
    <property type="match status" value="1"/>
</dbReference>
<evidence type="ECO:0000313" key="4">
    <source>
        <dbReference type="Proteomes" id="UP000257109"/>
    </source>
</evidence>
<sequence>MCATMLHQPLIHSHQGLHPPTVQNTYHNTTSTPIPFVHPDNIHPMQTRGKSSISLVELPSHRKGIGCKWVFRIKQNPDSFVHKYKAILVAKGFHQQPSFDFQETFSLVVKPTIVRTTLSLLLSVDAGTPNKLMQTISSLMIFFEEVYMQQPPTLKQRTITSCIRQFMDLNRPFAHGFKRLTSALSILALFIANVILNCLLFLKAIIVLSCLFMLMISLISYSTLYLKVKYSICLKELENLEYFLVLGIEVHHLQNRAKKEDAKDLPTPMVTNTKLNKHKVDLFDELSFYHSIYATITCPEISYVVNKVCQFLSHSLGTHWKVIKHIIHYLNGFICYGMTLSTMSPCIRLYPLLPFLMLTRDQVLRIRSFYTKLKVSFQVLVMFYNNLNTVFPPHTILSFMSKQNI</sequence>
<reference evidence="3" key="1">
    <citation type="submission" date="2018-05" db="EMBL/GenBank/DDBJ databases">
        <title>Draft genome of Mucuna pruriens seed.</title>
        <authorList>
            <person name="Nnadi N.E."/>
            <person name="Vos R."/>
            <person name="Hasami M.H."/>
            <person name="Devisetty U.K."/>
            <person name="Aguiy J.C."/>
        </authorList>
    </citation>
    <scope>NUCLEOTIDE SEQUENCE [LARGE SCALE GENOMIC DNA]</scope>
    <source>
        <strain evidence="3">JCA_2017</strain>
    </source>
</reference>
<organism evidence="3 4">
    <name type="scientific">Mucuna pruriens</name>
    <name type="common">Velvet bean</name>
    <name type="synonym">Dolichos pruriens</name>
    <dbReference type="NCBI Taxonomy" id="157652"/>
    <lineage>
        <taxon>Eukaryota</taxon>
        <taxon>Viridiplantae</taxon>
        <taxon>Streptophyta</taxon>
        <taxon>Embryophyta</taxon>
        <taxon>Tracheophyta</taxon>
        <taxon>Spermatophyta</taxon>
        <taxon>Magnoliopsida</taxon>
        <taxon>eudicotyledons</taxon>
        <taxon>Gunneridae</taxon>
        <taxon>Pentapetalae</taxon>
        <taxon>rosids</taxon>
        <taxon>fabids</taxon>
        <taxon>Fabales</taxon>
        <taxon>Fabaceae</taxon>
        <taxon>Papilionoideae</taxon>
        <taxon>50 kb inversion clade</taxon>
        <taxon>NPAAA clade</taxon>
        <taxon>indigoferoid/millettioid clade</taxon>
        <taxon>Phaseoleae</taxon>
        <taxon>Mucuna</taxon>
    </lineage>
</organism>
<comment type="caution">
    <text evidence="3">The sequence shown here is derived from an EMBL/GenBank/DDBJ whole genome shotgun (WGS) entry which is preliminary data.</text>
</comment>
<keyword evidence="4" id="KW-1185">Reference proteome</keyword>